<accession>A0A1S8LUW5</accession>
<organism evidence="7 8">
    <name type="scientific">Clostridium felsineum</name>
    <dbReference type="NCBI Taxonomy" id="36839"/>
    <lineage>
        <taxon>Bacteria</taxon>
        <taxon>Bacillati</taxon>
        <taxon>Bacillota</taxon>
        <taxon>Clostridia</taxon>
        <taxon>Eubacteriales</taxon>
        <taxon>Clostridiaceae</taxon>
        <taxon>Clostridium</taxon>
    </lineage>
</organism>
<evidence type="ECO:0000256" key="4">
    <source>
        <dbReference type="ARBA" id="ARBA00022989"/>
    </source>
</evidence>
<evidence type="ECO:0000256" key="6">
    <source>
        <dbReference type="RuleBase" id="RU366058"/>
    </source>
</evidence>
<dbReference type="EMBL" id="CP096983">
    <property type="protein sequence ID" value="URZ10431.1"/>
    <property type="molecule type" value="Genomic_DNA"/>
</dbReference>
<dbReference type="PANTHER" id="PTHR12677">
    <property type="entry name" value="GOLGI APPARATUS MEMBRANE PROTEIN TVP38-RELATED"/>
    <property type="match status" value="1"/>
</dbReference>
<gene>
    <name evidence="7" type="primary">ydjZ</name>
    <name evidence="7" type="ORF">CROST_011400</name>
</gene>
<keyword evidence="5 6" id="KW-0472">Membrane</keyword>
<feature type="transmembrane region" description="Helical" evidence="6">
    <location>
        <begin position="141"/>
        <end position="161"/>
    </location>
</feature>
<sequence>MKDKTKKILIYTFLTVIVVFVVFVIVKQRHFRHGGNFAMKIFHLKPREIKKYILSYGPYASFAFVIIYSLKPVLLIIPVSALSVIAGGIFGSLKAFFLSMLGCFFSASFAFFLSRKLGRPFVNKLLKGKAMNLDDNLDKHGFIIMLLMRLAFIFPYDPLSYAAGLTKIKYRDFILGSLVGVMPEMIAYSVIGKSFEGHFSTKFLLPILFVAVAAPTAYIIHKKISKQ</sequence>
<dbReference type="Proteomes" id="UP000190951">
    <property type="component" value="Chromosome"/>
</dbReference>
<protein>
    <recommendedName>
        <fullName evidence="6">TVP38/TMEM64 family membrane protein</fullName>
    </recommendedName>
</protein>
<dbReference type="GO" id="GO:0005886">
    <property type="term" value="C:plasma membrane"/>
    <property type="evidence" value="ECO:0007669"/>
    <property type="project" value="UniProtKB-SubCell"/>
</dbReference>
<dbReference type="AlphaFoldDB" id="A0A1S8LUW5"/>
<evidence type="ECO:0000256" key="1">
    <source>
        <dbReference type="ARBA" id="ARBA00004651"/>
    </source>
</evidence>
<dbReference type="Pfam" id="PF09335">
    <property type="entry name" value="VTT_dom"/>
    <property type="match status" value="1"/>
</dbReference>
<feature type="transmembrane region" description="Helical" evidence="6">
    <location>
        <begin position="203"/>
        <end position="221"/>
    </location>
</feature>
<keyword evidence="8" id="KW-1185">Reference proteome</keyword>
<feature type="transmembrane region" description="Helical" evidence="6">
    <location>
        <begin position="173"/>
        <end position="191"/>
    </location>
</feature>
<dbReference type="InterPro" id="IPR015414">
    <property type="entry name" value="TMEM64"/>
</dbReference>
<keyword evidence="3 6" id="KW-0812">Transmembrane</keyword>
<keyword evidence="2 6" id="KW-1003">Cell membrane</keyword>
<evidence type="ECO:0000256" key="2">
    <source>
        <dbReference type="ARBA" id="ARBA00022475"/>
    </source>
</evidence>
<evidence type="ECO:0000313" key="7">
    <source>
        <dbReference type="EMBL" id="URZ10431.1"/>
    </source>
</evidence>
<evidence type="ECO:0000313" key="8">
    <source>
        <dbReference type="Proteomes" id="UP000190951"/>
    </source>
</evidence>
<comment type="similarity">
    <text evidence="6">Belongs to the TVP38/TMEM64 family.</text>
</comment>
<dbReference type="STRING" id="84029.CROST_05610"/>
<reference evidence="7 8" key="1">
    <citation type="submission" date="2022-04" db="EMBL/GenBank/DDBJ databases">
        <title>Genome sequence of C. roseum typestrain.</title>
        <authorList>
            <person name="Poehlein A."/>
            <person name="Schoch T."/>
            <person name="Duerre P."/>
            <person name="Daniel R."/>
        </authorList>
    </citation>
    <scope>NUCLEOTIDE SEQUENCE [LARGE SCALE GENOMIC DNA]</scope>
    <source>
        <strain evidence="7 8">DSM 7320</strain>
    </source>
</reference>
<evidence type="ECO:0000256" key="5">
    <source>
        <dbReference type="ARBA" id="ARBA00023136"/>
    </source>
</evidence>
<feature type="transmembrane region" description="Helical" evidence="6">
    <location>
        <begin position="6"/>
        <end position="26"/>
    </location>
</feature>
<feature type="transmembrane region" description="Helical" evidence="6">
    <location>
        <begin position="73"/>
        <end position="90"/>
    </location>
</feature>
<dbReference type="InterPro" id="IPR032816">
    <property type="entry name" value="VTT_dom"/>
</dbReference>
<keyword evidence="4 6" id="KW-1133">Transmembrane helix</keyword>
<comment type="subcellular location">
    <subcellularLocation>
        <location evidence="1 6">Cell membrane</location>
        <topology evidence="1 6">Multi-pass membrane protein</topology>
    </subcellularLocation>
</comment>
<dbReference type="RefSeq" id="WP_077835126.1">
    <property type="nucleotide sequence ID" value="NZ_CP096983.1"/>
</dbReference>
<dbReference type="PANTHER" id="PTHR12677:SF49">
    <property type="entry name" value="TVP38_TMEM64 FAMILY MEMBRANE PROTEIN"/>
    <property type="match status" value="1"/>
</dbReference>
<proteinExistence type="inferred from homology"/>
<name>A0A1S8LUW5_9CLOT</name>
<feature type="transmembrane region" description="Helical" evidence="6">
    <location>
        <begin position="95"/>
        <end position="113"/>
    </location>
</feature>
<evidence type="ECO:0000256" key="3">
    <source>
        <dbReference type="ARBA" id="ARBA00022692"/>
    </source>
</evidence>
<dbReference type="KEGG" id="crw:CROST_011400"/>